<dbReference type="Proteomes" id="UP000321183">
    <property type="component" value="Chromosome"/>
</dbReference>
<reference evidence="1 2" key="1">
    <citation type="submission" date="2019-04" db="EMBL/GenBank/DDBJ databases">
        <title>Draft genome sequence of Rickettsia asiatica Maytaro1284.</title>
        <authorList>
            <person name="Thu M."/>
            <person name="Qiu Y."/>
            <person name="Nakao R."/>
        </authorList>
    </citation>
    <scope>NUCLEOTIDE SEQUENCE [LARGE SCALE GENOMIC DNA]</scope>
    <source>
        <strain evidence="1 2">Maytaro1284</strain>
    </source>
</reference>
<dbReference type="AlphaFoldDB" id="A0A510G804"/>
<name>A0A510G804_9RICK</name>
<dbReference type="KEGG" id="ras:RAS_10390"/>
<evidence type="ECO:0000313" key="2">
    <source>
        <dbReference type="Proteomes" id="UP000321183"/>
    </source>
</evidence>
<accession>A0A510G804</accession>
<sequence length="45" mass="5164">MFVPHTIAQIRGILKNYKYVLPNSCPIDYDTTNVQNGNLITGQRR</sequence>
<proteinExistence type="predicted"/>
<keyword evidence="2" id="KW-1185">Reference proteome</keyword>
<dbReference type="EMBL" id="AP019563">
    <property type="protein sequence ID" value="BBJ31930.1"/>
    <property type="molecule type" value="Genomic_DNA"/>
</dbReference>
<organism evidence="1 2">
    <name type="scientific">Rickettsia asiatica</name>
    <dbReference type="NCBI Taxonomy" id="238800"/>
    <lineage>
        <taxon>Bacteria</taxon>
        <taxon>Pseudomonadati</taxon>
        <taxon>Pseudomonadota</taxon>
        <taxon>Alphaproteobacteria</taxon>
        <taxon>Rickettsiales</taxon>
        <taxon>Rickettsiaceae</taxon>
        <taxon>Rickettsieae</taxon>
        <taxon>Rickettsia</taxon>
        <taxon>spotted fever group</taxon>
    </lineage>
</organism>
<evidence type="ECO:0000313" key="1">
    <source>
        <dbReference type="EMBL" id="BBJ31930.1"/>
    </source>
</evidence>
<gene>
    <name evidence="1" type="ORF">RAS_10390</name>
</gene>
<protein>
    <submittedName>
        <fullName evidence="1">Uncharacterized protein</fullName>
    </submittedName>
</protein>